<accession>A0A0U2SLD9</accession>
<dbReference type="InterPro" id="IPR035587">
    <property type="entry name" value="DUS-like_FMN-bd"/>
</dbReference>
<keyword evidence="3" id="KW-1185">Reference proteome</keyword>
<dbReference type="EMBL" id="CP011266">
    <property type="protein sequence ID" value="ALT69701.1"/>
    <property type="molecule type" value="Genomic_DNA"/>
</dbReference>
<dbReference type="Gene3D" id="3.20.20.70">
    <property type="entry name" value="Aldolase class I"/>
    <property type="match status" value="1"/>
</dbReference>
<dbReference type="AlphaFoldDB" id="A0A0U2SLD9"/>
<dbReference type="Proteomes" id="UP000067738">
    <property type="component" value="Chromosome"/>
</dbReference>
<feature type="domain" description="DUS-like FMN-binding" evidence="1">
    <location>
        <begin position="81"/>
        <end position="224"/>
    </location>
</feature>
<dbReference type="KEGG" id="mmil:sm9_1935"/>
<proteinExistence type="predicted"/>
<dbReference type="PANTHER" id="PTHR11082:SF36">
    <property type="entry name" value="DUS-LIKE FMN-BINDING DOMAIN-CONTAINING PROTEIN"/>
    <property type="match status" value="1"/>
</dbReference>
<protein>
    <submittedName>
        <fullName evidence="2">tRNA-dihydrouridine synthase DusA2</fullName>
    </submittedName>
</protein>
<dbReference type="OrthoDB" id="145053at2157"/>
<name>A0A0U2SLD9_9EURY</name>
<reference evidence="2 3" key="1">
    <citation type="submission" date="2015-04" db="EMBL/GenBank/DDBJ databases">
        <title>The complete genome sequence of the rumen methanogen Methanobrevibacter millerae SM9.</title>
        <authorList>
            <person name="Leahy S.C."/>
            <person name="Kelly W.J."/>
            <person name="Pacheco D.M."/>
            <person name="Li D."/>
            <person name="Altermann E."/>
            <person name="Attwood G.T."/>
        </authorList>
    </citation>
    <scope>NUCLEOTIDE SEQUENCE [LARGE SCALE GENOMIC DNA]</scope>
    <source>
        <strain evidence="2 3">SM9</strain>
    </source>
</reference>
<dbReference type="RefSeq" id="WP_058739920.1">
    <property type="nucleotide sequence ID" value="NZ_CP011266.1"/>
</dbReference>
<dbReference type="PATRIC" id="fig|230361.4.peg.1999"/>
<dbReference type="Pfam" id="PF01207">
    <property type="entry name" value="Dus"/>
    <property type="match status" value="1"/>
</dbReference>
<dbReference type="InterPro" id="IPR005270">
    <property type="entry name" value="tRNA_dU_NifR3-rel"/>
</dbReference>
<evidence type="ECO:0000313" key="3">
    <source>
        <dbReference type="Proteomes" id="UP000067738"/>
    </source>
</evidence>
<dbReference type="GeneID" id="26736889"/>
<organism evidence="2 3">
    <name type="scientific">Methanobrevibacter millerae</name>
    <dbReference type="NCBI Taxonomy" id="230361"/>
    <lineage>
        <taxon>Archaea</taxon>
        <taxon>Methanobacteriati</taxon>
        <taxon>Methanobacteriota</taxon>
        <taxon>Methanomada group</taxon>
        <taxon>Methanobacteria</taxon>
        <taxon>Methanobacteriales</taxon>
        <taxon>Methanobacteriaceae</taxon>
        <taxon>Methanobrevibacter</taxon>
    </lineage>
</organism>
<dbReference type="NCBIfam" id="TIGR00736">
    <property type="entry name" value="nifR3_rel_arch"/>
    <property type="match status" value="1"/>
</dbReference>
<evidence type="ECO:0000313" key="2">
    <source>
        <dbReference type="EMBL" id="ALT69701.1"/>
    </source>
</evidence>
<evidence type="ECO:0000259" key="1">
    <source>
        <dbReference type="Pfam" id="PF01207"/>
    </source>
</evidence>
<gene>
    <name evidence="2" type="primary">dusA2</name>
    <name evidence="2" type="ORF">sm9_1935</name>
</gene>
<dbReference type="PANTHER" id="PTHR11082">
    <property type="entry name" value="TRNA-DIHYDROURIDINE SYNTHASE"/>
    <property type="match status" value="1"/>
</dbReference>
<dbReference type="SUPFAM" id="SSF51395">
    <property type="entry name" value="FMN-linked oxidoreductases"/>
    <property type="match status" value="1"/>
</dbReference>
<sequence>MAGITDSKFLNKVIPYGFDAVTLGGYSLDEKTIEASQKIIERGRKEFHFELDEIIPHIENEVNLIKEVHPDVVVSANVRSTIPQPIIEASKINNLDIIEINCHCRQEEITSIGCGQEMLKRPDLVDFISKIVDDAESEVSVKIRANVEGIDTLEIARAIESAGADYLHLDAMDPNVFDADWKLLENVCNNTNIKVIGNNSIDSPEKIRKMYRSGVYGFSIARGVISGTLNFDIANF</sequence>
<dbReference type="InterPro" id="IPR013785">
    <property type="entry name" value="Aldolase_TIM"/>
</dbReference>